<sequence length="118" mass="13206">MASGQSLRRVDTNSVNHSFRQITANTHLNSEPWVDTEPEDGSLSEGMEGDLDQSSDESSESGNTEESSSEEESDKDSGESKNDLRLKKRWPPTEPSEDNDHILIGVPKKQRHMDFRSS</sequence>
<evidence type="ECO:0000313" key="2">
    <source>
        <dbReference type="EMBL" id="KTB47049.1"/>
    </source>
</evidence>
<feature type="compositionally biased region" description="Polar residues" evidence="1">
    <location>
        <begin position="1"/>
        <end position="29"/>
    </location>
</feature>
<feature type="compositionally biased region" description="Basic and acidic residues" evidence="1">
    <location>
        <begin position="75"/>
        <end position="85"/>
    </location>
</feature>
<name>A0A0W0GEQ9_MONRR</name>
<dbReference type="Proteomes" id="UP000054988">
    <property type="component" value="Unassembled WGS sequence"/>
</dbReference>
<dbReference type="EMBL" id="LATX01000154">
    <property type="protein sequence ID" value="KTB47049.1"/>
    <property type="molecule type" value="Genomic_DNA"/>
</dbReference>
<protein>
    <submittedName>
        <fullName evidence="2">Uncharacterized protein</fullName>
    </submittedName>
</protein>
<evidence type="ECO:0000313" key="3">
    <source>
        <dbReference type="Proteomes" id="UP000054988"/>
    </source>
</evidence>
<gene>
    <name evidence="2" type="ORF">WG66_372</name>
</gene>
<accession>A0A0W0GEQ9</accession>
<reference evidence="2 3" key="1">
    <citation type="submission" date="2015-12" db="EMBL/GenBank/DDBJ databases">
        <title>Draft genome sequence of Moniliophthora roreri, the causal agent of frosty pod rot of cacao.</title>
        <authorList>
            <person name="Aime M.C."/>
            <person name="Diaz-Valderrama J.R."/>
            <person name="Kijpornyongpan T."/>
            <person name="Phillips-Mora W."/>
        </authorList>
    </citation>
    <scope>NUCLEOTIDE SEQUENCE [LARGE SCALE GENOMIC DNA]</scope>
    <source>
        <strain evidence="2 3">MCA 2952</strain>
    </source>
</reference>
<evidence type="ECO:0000256" key="1">
    <source>
        <dbReference type="SAM" id="MobiDB-lite"/>
    </source>
</evidence>
<dbReference type="AlphaFoldDB" id="A0A0W0GEQ9"/>
<proteinExistence type="predicted"/>
<organism evidence="2 3">
    <name type="scientific">Moniliophthora roreri</name>
    <name type="common">Frosty pod rot fungus</name>
    <name type="synonym">Monilia roreri</name>
    <dbReference type="NCBI Taxonomy" id="221103"/>
    <lineage>
        <taxon>Eukaryota</taxon>
        <taxon>Fungi</taxon>
        <taxon>Dikarya</taxon>
        <taxon>Basidiomycota</taxon>
        <taxon>Agaricomycotina</taxon>
        <taxon>Agaricomycetes</taxon>
        <taxon>Agaricomycetidae</taxon>
        <taxon>Agaricales</taxon>
        <taxon>Marasmiineae</taxon>
        <taxon>Marasmiaceae</taxon>
        <taxon>Moniliophthora</taxon>
    </lineage>
</organism>
<comment type="caution">
    <text evidence="2">The sequence shown here is derived from an EMBL/GenBank/DDBJ whole genome shotgun (WGS) entry which is preliminary data.</text>
</comment>
<feature type="region of interest" description="Disordered" evidence="1">
    <location>
        <begin position="1"/>
        <end position="118"/>
    </location>
</feature>
<feature type="compositionally biased region" description="Acidic residues" evidence="1">
    <location>
        <begin position="34"/>
        <end position="59"/>
    </location>
</feature>